<sequence length="223" mass="23827">MTDVEELRVLARADSPRGEVVLRRRLLTGACEVDELIVNGTFAMDSAETSTERALARTLPRPGAEVLVGGLGLGFTAAELLRLGAGRVEVVEIEGCLVSWARAGVTGTLAAVATDPRVRLTIADIADVLRTEDDRRWDAIVLDVDNGPDFLIHEANARVYSAELLAAAADRLRPGGVLAVWCQGPAPALALTLAGLGGAVREELTEVVRQGRQFTYAIYILTR</sequence>
<dbReference type="CDD" id="cd02440">
    <property type="entry name" value="AdoMet_MTases"/>
    <property type="match status" value="1"/>
</dbReference>
<keyword evidence="1" id="KW-0620">Polyamine biosynthesis</keyword>
<accession>A0ABP7ATX4</accession>
<dbReference type="InterPro" id="IPR029063">
    <property type="entry name" value="SAM-dependent_MTases_sf"/>
</dbReference>
<evidence type="ECO:0000313" key="2">
    <source>
        <dbReference type="EMBL" id="GAA3639824.1"/>
    </source>
</evidence>
<dbReference type="EMBL" id="BAABAB010000050">
    <property type="protein sequence ID" value="GAA3639824.1"/>
    <property type="molecule type" value="Genomic_DNA"/>
</dbReference>
<evidence type="ECO:0000256" key="1">
    <source>
        <dbReference type="ARBA" id="ARBA00023115"/>
    </source>
</evidence>
<dbReference type="PANTHER" id="PTHR43317:SF3">
    <property type="entry name" value="BLR2883 PROTEIN"/>
    <property type="match status" value="1"/>
</dbReference>
<name>A0ABP7ATX4_9ACTN</name>
<keyword evidence="3" id="KW-1185">Reference proteome</keyword>
<reference evidence="3" key="1">
    <citation type="journal article" date="2019" name="Int. J. Syst. Evol. Microbiol.">
        <title>The Global Catalogue of Microorganisms (GCM) 10K type strain sequencing project: providing services to taxonomists for standard genome sequencing and annotation.</title>
        <authorList>
            <consortium name="The Broad Institute Genomics Platform"/>
            <consortium name="The Broad Institute Genome Sequencing Center for Infectious Disease"/>
            <person name="Wu L."/>
            <person name="Ma J."/>
        </authorList>
    </citation>
    <scope>NUCLEOTIDE SEQUENCE [LARGE SCALE GENOMIC DNA]</scope>
    <source>
        <strain evidence="3">JCM 16929</strain>
    </source>
</reference>
<gene>
    <name evidence="2" type="ORF">GCM10022236_47950</name>
</gene>
<proteinExistence type="predicted"/>
<organism evidence="2 3">
    <name type="scientific">Microlunatus ginsengisoli</name>
    <dbReference type="NCBI Taxonomy" id="363863"/>
    <lineage>
        <taxon>Bacteria</taxon>
        <taxon>Bacillati</taxon>
        <taxon>Actinomycetota</taxon>
        <taxon>Actinomycetes</taxon>
        <taxon>Propionibacteriales</taxon>
        <taxon>Propionibacteriaceae</taxon>
        <taxon>Microlunatus</taxon>
    </lineage>
</organism>
<evidence type="ECO:0000313" key="3">
    <source>
        <dbReference type="Proteomes" id="UP001501490"/>
    </source>
</evidence>
<dbReference type="PANTHER" id="PTHR43317">
    <property type="entry name" value="THERMOSPERMINE SYNTHASE ACAULIS5"/>
    <property type="match status" value="1"/>
</dbReference>
<dbReference type="Proteomes" id="UP001501490">
    <property type="component" value="Unassembled WGS sequence"/>
</dbReference>
<dbReference type="RefSeq" id="WP_344809396.1">
    <property type="nucleotide sequence ID" value="NZ_BAABAB010000050.1"/>
</dbReference>
<dbReference type="SUPFAM" id="SSF53335">
    <property type="entry name" value="S-adenosyl-L-methionine-dependent methyltransferases"/>
    <property type="match status" value="1"/>
</dbReference>
<protein>
    <submittedName>
        <fullName evidence="2">Spermidine synthase</fullName>
    </submittedName>
</protein>
<dbReference type="Gene3D" id="3.40.50.150">
    <property type="entry name" value="Vaccinia Virus protein VP39"/>
    <property type="match status" value="1"/>
</dbReference>
<comment type="caution">
    <text evidence="2">The sequence shown here is derived from an EMBL/GenBank/DDBJ whole genome shotgun (WGS) entry which is preliminary data.</text>
</comment>